<reference evidence="2 3" key="1">
    <citation type="submission" date="2019-01" db="EMBL/GenBank/DDBJ databases">
        <title>Ktedonosporobacter rubrisoli SCAWS-G2.</title>
        <authorList>
            <person name="Huang Y."/>
            <person name="Yan B."/>
        </authorList>
    </citation>
    <scope>NUCLEOTIDE SEQUENCE [LARGE SCALE GENOMIC DNA]</scope>
    <source>
        <strain evidence="2 3">SCAWS-G2</strain>
    </source>
</reference>
<dbReference type="RefSeq" id="WP_129886074.1">
    <property type="nucleotide sequence ID" value="NZ_CP035758.1"/>
</dbReference>
<organism evidence="2 3">
    <name type="scientific">Ktedonosporobacter rubrisoli</name>
    <dbReference type="NCBI Taxonomy" id="2509675"/>
    <lineage>
        <taxon>Bacteria</taxon>
        <taxon>Bacillati</taxon>
        <taxon>Chloroflexota</taxon>
        <taxon>Ktedonobacteria</taxon>
        <taxon>Ktedonobacterales</taxon>
        <taxon>Ktedonosporobacteraceae</taxon>
        <taxon>Ktedonosporobacter</taxon>
    </lineage>
</organism>
<sequence length="110" mass="12258">MMNALSSAQQNPQDNHSLAQSTRFSPLVTMVAWIAILLGSAASRVLWVEGLGYRASPHARRDLAYARRHRQDQERRLSMCCHDAFARCAITSSLAMPSEMASDPLRKSID</sequence>
<keyword evidence="1" id="KW-0812">Transmembrane</keyword>
<evidence type="ECO:0000313" key="3">
    <source>
        <dbReference type="Proteomes" id="UP000290365"/>
    </source>
</evidence>
<name>A0A4P6JLE0_KTERU</name>
<feature type="transmembrane region" description="Helical" evidence="1">
    <location>
        <begin position="27"/>
        <end position="47"/>
    </location>
</feature>
<accession>A0A4P6JLE0</accession>
<dbReference type="EMBL" id="CP035758">
    <property type="protein sequence ID" value="QBD75476.1"/>
    <property type="molecule type" value="Genomic_DNA"/>
</dbReference>
<gene>
    <name evidence="2" type="ORF">EPA93_05450</name>
</gene>
<dbReference type="KEGG" id="kbs:EPA93_05450"/>
<keyword evidence="1" id="KW-0472">Membrane</keyword>
<keyword evidence="3" id="KW-1185">Reference proteome</keyword>
<evidence type="ECO:0000313" key="2">
    <source>
        <dbReference type="EMBL" id="QBD75476.1"/>
    </source>
</evidence>
<protein>
    <submittedName>
        <fullName evidence="2">Uncharacterized protein</fullName>
    </submittedName>
</protein>
<proteinExistence type="predicted"/>
<keyword evidence="1" id="KW-1133">Transmembrane helix</keyword>
<dbReference type="AlphaFoldDB" id="A0A4P6JLE0"/>
<evidence type="ECO:0000256" key="1">
    <source>
        <dbReference type="SAM" id="Phobius"/>
    </source>
</evidence>
<dbReference type="Proteomes" id="UP000290365">
    <property type="component" value="Chromosome"/>
</dbReference>